<dbReference type="AlphaFoldDB" id="A0A5C5ZDG4"/>
<gene>
    <name evidence="1" type="ORF">Pla123a_00060</name>
</gene>
<accession>A0A5C5ZDG4</accession>
<dbReference type="EMBL" id="SJPO01000001">
    <property type="protein sequence ID" value="TWT85200.1"/>
    <property type="molecule type" value="Genomic_DNA"/>
</dbReference>
<comment type="caution">
    <text evidence="1">The sequence shown here is derived from an EMBL/GenBank/DDBJ whole genome shotgun (WGS) entry which is preliminary data.</text>
</comment>
<dbReference type="OrthoDB" id="292129at2"/>
<evidence type="ECO:0000313" key="1">
    <source>
        <dbReference type="EMBL" id="TWT85200.1"/>
    </source>
</evidence>
<evidence type="ECO:0000313" key="2">
    <source>
        <dbReference type="Proteomes" id="UP000318478"/>
    </source>
</evidence>
<name>A0A5C5ZDG4_9BACT</name>
<organism evidence="1 2">
    <name type="scientific">Posidoniimonas polymericola</name>
    <dbReference type="NCBI Taxonomy" id="2528002"/>
    <lineage>
        <taxon>Bacteria</taxon>
        <taxon>Pseudomonadati</taxon>
        <taxon>Planctomycetota</taxon>
        <taxon>Planctomycetia</taxon>
        <taxon>Pirellulales</taxon>
        <taxon>Lacipirellulaceae</taxon>
        <taxon>Posidoniimonas</taxon>
    </lineage>
</organism>
<proteinExistence type="predicted"/>
<sequence>MADEPDLAFDIDALFEHLTVDLDHELTDELEWAFIVRSSDYAALEEAAHEFEDEFAIHLFEEVDELDEEGNATPGDPLMCVICVEALTAEQVKEIAARVDAVAAARGLEYEGVQCADPLDEDGMHDWVQPGDVSARLNYMTEAGVEADAELAWTLLVVAPDPASTDKIAEAAVAAGFADFDQFDERDEEGDCGICLFVPGTNNEAALAATIAKLNQISEPHGGQLAGVQFFTREEFYDAFAVDEEEGEEASDDE</sequence>
<protein>
    <submittedName>
        <fullName evidence="1">Uncharacterized protein</fullName>
    </submittedName>
</protein>
<reference evidence="1 2" key="1">
    <citation type="submission" date="2019-02" db="EMBL/GenBank/DDBJ databases">
        <title>Deep-cultivation of Planctomycetes and their phenomic and genomic characterization uncovers novel biology.</title>
        <authorList>
            <person name="Wiegand S."/>
            <person name="Jogler M."/>
            <person name="Boedeker C."/>
            <person name="Pinto D."/>
            <person name="Vollmers J."/>
            <person name="Rivas-Marin E."/>
            <person name="Kohn T."/>
            <person name="Peeters S.H."/>
            <person name="Heuer A."/>
            <person name="Rast P."/>
            <person name="Oberbeckmann S."/>
            <person name="Bunk B."/>
            <person name="Jeske O."/>
            <person name="Meyerdierks A."/>
            <person name="Storesund J.E."/>
            <person name="Kallscheuer N."/>
            <person name="Luecker S."/>
            <person name="Lage O.M."/>
            <person name="Pohl T."/>
            <person name="Merkel B.J."/>
            <person name="Hornburger P."/>
            <person name="Mueller R.-W."/>
            <person name="Bruemmer F."/>
            <person name="Labrenz M."/>
            <person name="Spormann A.M."/>
            <person name="Op Den Camp H."/>
            <person name="Overmann J."/>
            <person name="Amann R."/>
            <person name="Jetten M.S.M."/>
            <person name="Mascher T."/>
            <person name="Medema M.H."/>
            <person name="Devos D.P."/>
            <person name="Kaster A.-K."/>
            <person name="Ovreas L."/>
            <person name="Rohde M."/>
            <person name="Galperin M.Y."/>
            <person name="Jogler C."/>
        </authorList>
    </citation>
    <scope>NUCLEOTIDE SEQUENCE [LARGE SCALE GENOMIC DNA]</scope>
    <source>
        <strain evidence="1 2">Pla123a</strain>
    </source>
</reference>
<dbReference type="RefSeq" id="WP_146583482.1">
    <property type="nucleotide sequence ID" value="NZ_SJPO01000001.1"/>
</dbReference>
<dbReference type="Proteomes" id="UP000318478">
    <property type="component" value="Unassembled WGS sequence"/>
</dbReference>
<keyword evidence="2" id="KW-1185">Reference proteome</keyword>